<name>A0ABS7TAM3_9GAMM</name>
<dbReference type="Proteomes" id="UP001430290">
    <property type="component" value="Unassembled WGS sequence"/>
</dbReference>
<comment type="caution">
    <text evidence="2">The sequence shown here is derived from an EMBL/GenBank/DDBJ whole genome shotgun (WGS) entry which is preliminary data.</text>
</comment>
<feature type="signal peptide" evidence="1">
    <location>
        <begin position="1"/>
        <end position="27"/>
    </location>
</feature>
<reference evidence="2" key="1">
    <citation type="submission" date="2021-09" db="EMBL/GenBank/DDBJ databases">
        <authorList>
            <person name="Wu T."/>
            <person name="Guo S.Z."/>
        </authorList>
    </citation>
    <scope>NUCLEOTIDE SEQUENCE</scope>
    <source>
        <strain evidence="2">RSS-23</strain>
    </source>
</reference>
<evidence type="ECO:0000313" key="2">
    <source>
        <dbReference type="EMBL" id="MBZ4184901.1"/>
    </source>
</evidence>
<sequence length="398" mass="44108">MSTSLQPRPCAALLGGLLLVALGNTHATDGEQVYTGTLGKQTIVMGLTLSDEDAPARYFYQRHHLDIPLFAGKLGKTHLELVEGVDESAPRPVITLDRQANGSWQGIWRGTDGKTLPLSLHPATPTPPASDAVPYLHKLYRDDPYGYLRLADLKLQAGRKQTVMGYHLQWWQQPAAKLAMFEITDGYPEAERQRINAILRNRLWQETDAYFECMGSARGTDLADFEQTVTPELFTPHLISVTVHTDYYCGGAHPDFGTAGINLDVHTGKPIALEDLLWLGKGKPLHVIGLADDPAQTPNAQDNDALAAYQEKTLAPWLLAQFNRLYPTLMQPTDSEDECNYNDVEFWQYGNWHLTPAGVFFGPSFPRAARACEASDDWSIVPWALVRKHPGPLGNAIP</sequence>
<feature type="chain" id="PRO_5045640438" evidence="1">
    <location>
        <begin position="28"/>
        <end position="398"/>
    </location>
</feature>
<evidence type="ECO:0000313" key="3">
    <source>
        <dbReference type="Proteomes" id="UP001430290"/>
    </source>
</evidence>
<accession>A0ABS7TAM3</accession>
<organism evidence="2 3">
    <name type="scientific">Thermomonas beijingensis</name>
    <dbReference type="NCBI Taxonomy" id="2872701"/>
    <lineage>
        <taxon>Bacteria</taxon>
        <taxon>Pseudomonadati</taxon>
        <taxon>Pseudomonadota</taxon>
        <taxon>Gammaproteobacteria</taxon>
        <taxon>Lysobacterales</taxon>
        <taxon>Lysobacteraceae</taxon>
        <taxon>Thermomonas</taxon>
    </lineage>
</organism>
<keyword evidence="3" id="KW-1185">Reference proteome</keyword>
<dbReference type="RefSeq" id="WP_223625789.1">
    <property type="nucleotide sequence ID" value="NZ_JAIQDJ010000001.1"/>
</dbReference>
<evidence type="ECO:0000256" key="1">
    <source>
        <dbReference type="SAM" id="SignalP"/>
    </source>
</evidence>
<proteinExistence type="predicted"/>
<gene>
    <name evidence="2" type="ORF">K7B09_01000</name>
</gene>
<keyword evidence="1" id="KW-0732">Signal</keyword>
<protein>
    <submittedName>
        <fullName evidence="2">Uncharacterized protein</fullName>
    </submittedName>
</protein>
<dbReference type="EMBL" id="JAIQDJ010000001">
    <property type="protein sequence ID" value="MBZ4184901.1"/>
    <property type="molecule type" value="Genomic_DNA"/>
</dbReference>